<organism evidence="11">
    <name type="scientific">Henneguya salminicola</name>
    <name type="common">Myxosporean</name>
    <dbReference type="NCBI Taxonomy" id="69463"/>
    <lineage>
        <taxon>Eukaryota</taxon>
        <taxon>Metazoa</taxon>
        <taxon>Cnidaria</taxon>
        <taxon>Myxozoa</taxon>
        <taxon>Myxosporea</taxon>
        <taxon>Bivalvulida</taxon>
        <taxon>Platysporina</taxon>
        <taxon>Myxobolidae</taxon>
        <taxon>Henneguya</taxon>
    </lineage>
</organism>
<dbReference type="PROSITE" id="PS00469">
    <property type="entry name" value="NDPK"/>
    <property type="match status" value="1"/>
</dbReference>
<comment type="cofactor">
    <cofactor evidence="1">
        <name>Mg(2+)</name>
        <dbReference type="ChEBI" id="CHEBI:18420"/>
    </cofactor>
</comment>
<keyword evidence="3 9" id="KW-0808">Transferase</keyword>
<feature type="binding site" evidence="7">
    <location>
        <position position="89"/>
    </location>
    <ligand>
        <name>ATP</name>
        <dbReference type="ChEBI" id="CHEBI:30616"/>
    </ligand>
</feature>
<evidence type="ECO:0000256" key="7">
    <source>
        <dbReference type="PROSITE-ProRule" id="PRU00706"/>
    </source>
</evidence>
<evidence type="ECO:0000256" key="5">
    <source>
        <dbReference type="ARBA" id="ARBA00022777"/>
    </source>
</evidence>
<keyword evidence="5 9" id="KW-0418">Kinase</keyword>
<evidence type="ECO:0000256" key="6">
    <source>
        <dbReference type="ARBA" id="ARBA00022840"/>
    </source>
</evidence>
<name>A0A6G3MKC3_HENSL</name>
<dbReference type="PROSITE" id="PS51374">
    <property type="entry name" value="NDPK_LIKE"/>
    <property type="match status" value="1"/>
</dbReference>
<evidence type="ECO:0000259" key="10">
    <source>
        <dbReference type="SMART" id="SM00562"/>
    </source>
</evidence>
<proteinExistence type="inferred from homology"/>
<dbReference type="EC" id="2.7.4.6" evidence="9"/>
<dbReference type="NCBIfam" id="NF001908">
    <property type="entry name" value="PRK00668.1"/>
    <property type="match status" value="1"/>
</dbReference>
<dbReference type="EMBL" id="GHBP01008561">
    <property type="protein sequence ID" value="NDJ94423.1"/>
    <property type="molecule type" value="Transcribed_RNA"/>
</dbReference>
<feature type="binding site" evidence="7">
    <location>
        <position position="95"/>
    </location>
    <ligand>
        <name>ATP</name>
        <dbReference type="ChEBI" id="CHEBI:30616"/>
    </ligand>
</feature>
<evidence type="ECO:0000256" key="4">
    <source>
        <dbReference type="ARBA" id="ARBA00022741"/>
    </source>
</evidence>
<accession>A0A6G3MKC3</accession>
<comment type="similarity">
    <text evidence="2 7 8">Belongs to the NDK family.</text>
</comment>
<dbReference type="CDD" id="cd04413">
    <property type="entry name" value="NDPk_I"/>
    <property type="match status" value="1"/>
</dbReference>
<keyword evidence="6 9" id="KW-0067">ATP-binding</keyword>
<feature type="domain" description="Nucleoside diphosphate kinase-like" evidence="10">
    <location>
        <begin position="5"/>
        <end position="142"/>
    </location>
</feature>
<dbReference type="InterPro" id="IPR001564">
    <property type="entry name" value="Nucleoside_diP_kinase"/>
</dbReference>
<feature type="binding site" evidence="7">
    <location>
        <position position="13"/>
    </location>
    <ligand>
        <name>ATP</name>
        <dbReference type="ChEBI" id="CHEBI:30616"/>
    </ligand>
</feature>
<dbReference type="InterPro" id="IPR036850">
    <property type="entry name" value="NDK-like_dom_sf"/>
</dbReference>
<dbReference type="InterPro" id="IPR023005">
    <property type="entry name" value="Nucleoside_diP_kinase_AS"/>
</dbReference>
<dbReference type="HAMAP" id="MF_00451">
    <property type="entry name" value="NDP_kinase"/>
    <property type="match status" value="1"/>
</dbReference>
<feature type="active site" description="Pros-phosphohistidine intermediate" evidence="7">
    <location>
        <position position="119"/>
    </location>
</feature>
<feature type="binding site" evidence="7">
    <location>
        <position position="116"/>
    </location>
    <ligand>
        <name>ATP</name>
        <dbReference type="ChEBI" id="CHEBI:30616"/>
    </ligand>
</feature>
<dbReference type="Pfam" id="PF00334">
    <property type="entry name" value="NDK"/>
    <property type="match status" value="1"/>
</dbReference>
<dbReference type="PRINTS" id="PR01243">
    <property type="entry name" value="NUCDPKINASE"/>
</dbReference>
<dbReference type="GO" id="GO:0006241">
    <property type="term" value="P:CTP biosynthetic process"/>
    <property type="evidence" value="ECO:0007669"/>
    <property type="project" value="InterPro"/>
</dbReference>
<dbReference type="GO" id="GO:0004550">
    <property type="term" value="F:nucleoside diphosphate kinase activity"/>
    <property type="evidence" value="ECO:0007669"/>
    <property type="project" value="UniProtKB-EC"/>
</dbReference>
<dbReference type="GO" id="GO:0005524">
    <property type="term" value="F:ATP binding"/>
    <property type="evidence" value="ECO:0007669"/>
    <property type="project" value="UniProtKB-KW"/>
</dbReference>
<evidence type="ECO:0000256" key="2">
    <source>
        <dbReference type="ARBA" id="ARBA00008142"/>
    </source>
</evidence>
<evidence type="ECO:0000256" key="8">
    <source>
        <dbReference type="RuleBase" id="RU004011"/>
    </source>
</evidence>
<dbReference type="AlphaFoldDB" id="A0A6G3MKC3"/>
<dbReference type="SMART" id="SM00562">
    <property type="entry name" value="NDK"/>
    <property type="match status" value="1"/>
</dbReference>
<feature type="binding site" evidence="7">
    <location>
        <position position="61"/>
    </location>
    <ligand>
        <name>ATP</name>
        <dbReference type="ChEBI" id="CHEBI:30616"/>
    </ligand>
</feature>
<evidence type="ECO:0000313" key="11">
    <source>
        <dbReference type="EMBL" id="NDJ94423.1"/>
    </source>
</evidence>
<evidence type="ECO:0000256" key="9">
    <source>
        <dbReference type="RuleBase" id="RU004013"/>
    </source>
</evidence>
<dbReference type="OrthoDB" id="2162449at2759"/>
<evidence type="ECO:0000256" key="3">
    <source>
        <dbReference type="ARBA" id="ARBA00022679"/>
    </source>
</evidence>
<reference evidence="11" key="1">
    <citation type="submission" date="2018-11" db="EMBL/GenBank/DDBJ databases">
        <title>Henneguya salminicola genome and transcriptome.</title>
        <authorList>
            <person name="Yahalomi D."/>
            <person name="Atkinson S.D."/>
            <person name="Neuhof M."/>
            <person name="Chang E.S."/>
            <person name="Philippe H."/>
            <person name="Cartwright P."/>
            <person name="Bartholomew J.L."/>
            <person name="Huchon D."/>
        </authorList>
    </citation>
    <scope>NUCLEOTIDE SEQUENCE</scope>
    <source>
        <strain evidence="11">Hz1</strain>
        <tissue evidence="11">Whole</tissue>
    </source>
</reference>
<dbReference type="GO" id="GO:0006183">
    <property type="term" value="P:GTP biosynthetic process"/>
    <property type="evidence" value="ECO:0007669"/>
    <property type="project" value="InterPro"/>
</dbReference>
<dbReference type="FunFam" id="3.30.70.141:FF:000002">
    <property type="entry name" value="Nucleoside diphosphate kinase"/>
    <property type="match status" value="1"/>
</dbReference>
<dbReference type="InterPro" id="IPR034907">
    <property type="entry name" value="NDK-like_dom"/>
</dbReference>
<comment type="catalytic activity">
    <reaction evidence="9">
        <text>a 2'-deoxyribonucleoside 5'-diphosphate + ATP = a 2'-deoxyribonucleoside 5'-triphosphate + ADP</text>
        <dbReference type="Rhea" id="RHEA:44640"/>
        <dbReference type="ChEBI" id="CHEBI:30616"/>
        <dbReference type="ChEBI" id="CHEBI:61560"/>
        <dbReference type="ChEBI" id="CHEBI:73316"/>
        <dbReference type="ChEBI" id="CHEBI:456216"/>
        <dbReference type="EC" id="2.7.4.6"/>
    </reaction>
</comment>
<feature type="binding site" evidence="7">
    <location>
        <position position="106"/>
    </location>
    <ligand>
        <name>ATP</name>
        <dbReference type="ChEBI" id="CHEBI:30616"/>
    </ligand>
</feature>
<dbReference type="SUPFAM" id="SSF54919">
    <property type="entry name" value="Nucleoside diphosphate kinase, NDK"/>
    <property type="match status" value="1"/>
</dbReference>
<keyword evidence="4 9" id="KW-0547">Nucleotide-binding</keyword>
<dbReference type="GO" id="GO:0006228">
    <property type="term" value="P:UTP biosynthetic process"/>
    <property type="evidence" value="ECO:0007669"/>
    <property type="project" value="InterPro"/>
</dbReference>
<protein>
    <recommendedName>
        <fullName evidence="9">Nucleoside diphosphate kinase</fullName>
        <ecNumber evidence="9">2.7.4.6</ecNumber>
    </recommendedName>
</protein>
<dbReference type="PANTHER" id="PTHR11349">
    <property type="entry name" value="NUCLEOSIDE DIPHOSPHATE KINASE"/>
    <property type="match status" value="1"/>
</dbReference>
<dbReference type="Gene3D" id="3.30.70.141">
    <property type="entry name" value="Nucleoside diphosphate kinase-like domain"/>
    <property type="match status" value="1"/>
</dbReference>
<sequence length="153" mass="17512">MLDKHEKTFIMVKPDGVQRGFIGKIITKFEQKGYKLVSVKFCMATEKMLQLHYNEHVGKKFFPNMLKFMMSAPVCAMVWEGLKVVETGRKILGKTNPLDSEPGTIRGDYGIDLGRNICHASDSVTSAENEIKIWFSDGDLIDYTCSQYNWLYE</sequence>
<evidence type="ECO:0000256" key="1">
    <source>
        <dbReference type="ARBA" id="ARBA00001946"/>
    </source>
</evidence>